<dbReference type="Proteomes" id="UP001370348">
    <property type="component" value="Chromosome"/>
</dbReference>
<keyword evidence="8" id="KW-1185">Reference proteome</keyword>
<comment type="similarity">
    <text evidence="2">Belongs to the avidin/streptavidin family.</text>
</comment>
<name>A0ABZ2M5L9_9BACT</name>
<evidence type="ECO:0000256" key="2">
    <source>
        <dbReference type="ARBA" id="ARBA00006297"/>
    </source>
</evidence>
<dbReference type="Gene3D" id="2.40.128.30">
    <property type="entry name" value="Avidin-like"/>
    <property type="match status" value="1"/>
</dbReference>
<dbReference type="PROSITE" id="PS51326">
    <property type="entry name" value="AVIDIN_2"/>
    <property type="match status" value="1"/>
</dbReference>
<dbReference type="InterPro" id="IPR036896">
    <property type="entry name" value="Avidin-like_sf"/>
</dbReference>
<organism evidence="7 8">
    <name type="scientific">Pendulispora albinea</name>
    <dbReference type="NCBI Taxonomy" id="2741071"/>
    <lineage>
        <taxon>Bacteria</taxon>
        <taxon>Pseudomonadati</taxon>
        <taxon>Myxococcota</taxon>
        <taxon>Myxococcia</taxon>
        <taxon>Myxococcales</taxon>
        <taxon>Sorangiineae</taxon>
        <taxon>Pendulisporaceae</taxon>
        <taxon>Pendulispora</taxon>
    </lineage>
</organism>
<feature type="compositionally biased region" description="Basic residues" evidence="6">
    <location>
        <begin position="127"/>
        <end position="141"/>
    </location>
</feature>
<evidence type="ECO:0000256" key="6">
    <source>
        <dbReference type="SAM" id="MobiDB-lite"/>
    </source>
</evidence>
<gene>
    <name evidence="7" type="ORF">LZC94_09940</name>
</gene>
<dbReference type="Pfam" id="PF01382">
    <property type="entry name" value="Avidin"/>
    <property type="match status" value="1"/>
</dbReference>
<keyword evidence="4" id="KW-0732">Signal</keyword>
<reference evidence="7 8" key="1">
    <citation type="submission" date="2021-12" db="EMBL/GenBank/DDBJ databases">
        <title>Discovery of the Pendulisporaceae a myxobacterial family with distinct sporulation behavior and unique specialized metabolism.</title>
        <authorList>
            <person name="Garcia R."/>
            <person name="Popoff A."/>
            <person name="Bader C.D."/>
            <person name="Loehr J."/>
            <person name="Walesch S."/>
            <person name="Walt C."/>
            <person name="Boldt J."/>
            <person name="Bunk B."/>
            <person name="Haeckl F.J.F.P.J."/>
            <person name="Gunesch A.P."/>
            <person name="Birkelbach J."/>
            <person name="Nuebel U."/>
            <person name="Pietschmann T."/>
            <person name="Bach T."/>
            <person name="Mueller R."/>
        </authorList>
    </citation>
    <scope>NUCLEOTIDE SEQUENCE [LARGE SCALE GENOMIC DNA]</scope>
    <source>
        <strain evidence="7 8">MSr11954</strain>
    </source>
</reference>
<evidence type="ECO:0000256" key="3">
    <source>
        <dbReference type="ARBA" id="ARBA00022525"/>
    </source>
</evidence>
<dbReference type="InterPro" id="IPR005468">
    <property type="entry name" value="Avidin/str"/>
</dbReference>
<dbReference type="InterPro" id="IPR005469">
    <property type="entry name" value="Avidin"/>
</dbReference>
<evidence type="ECO:0000256" key="1">
    <source>
        <dbReference type="ARBA" id="ARBA00004613"/>
    </source>
</evidence>
<dbReference type="EMBL" id="CP089984">
    <property type="protein sequence ID" value="WXB17581.1"/>
    <property type="molecule type" value="Genomic_DNA"/>
</dbReference>
<sequence>MSIGGTWYNELGSQMNISQAGANISGTYWTAVGDAEGEYALTGQINEKPSAGGQAVGWTVVWTNTYGTSHSVTTWSGQYQSIGGEEEIVTFWLLTTEASPGSDWEATNVGQDTFTRNQPTQQQIERARRRRAFAHPRKATR</sequence>
<comment type="subcellular location">
    <subcellularLocation>
        <location evidence="1">Secreted</location>
    </subcellularLocation>
</comment>
<feature type="compositionally biased region" description="Polar residues" evidence="6">
    <location>
        <begin position="108"/>
        <end position="124"/>
    </location>
</feature>
<dbReference type="SUPFAM" id="SSF50876">
    <property type="entry name" value="Avidin/streptavidin"/>
    <property type="match status" value="1"/>
</dbReference>
<evidence type="ECO:0000313" key="8">
    <source>
        <dbReference type="Proteomes" id="UP001370348"/>
    </source>
</evidence>
<dbReference type="RefSeq" id="WP_394827215.1">
    <property type="nucleotide sequence ID" value="NZ_CP089984.1"/>
</dbReference>
<protein>
    <submittedName>
        <fullName evidence="7">Avidin/streptavidin family protein</fullName>
    </submittedName>
</protein>
<dbReference type="InterPro" id="IPR051764">
    <property type="entry name" value="Avidin/Streptavidin-rel"/>
</dbReference>
<evidence type="ECO:0000256" key="4">
    <source>
        <dbReference type="ARBA" id="ARBA00022729"/>
    </source>
</evidence>
<evidence type="ECO:0000256" key="5">
    <source>
        <dbReference type="ARBA" id="ARBA00023267"/>
    </source>
</evidence>
<keyword evidence="5" id="KW-0092">Biotin</keyword>
<proteinExistence type="inferred from homology"/>
<dbReference type="PANTHER" id="PTHR34399:SF6">
    <property type="entry name" value="AVIDIN-LIKE"/>
    <property type="match status" value="1"/>
</dbReference>
<accession>A0ABZ2M5L9</accession>
<keyword evidence="3" id="KW-0964">Secreted</keyword>
<evidence type="ECO:0000313" key="7">
    <source>
        <dbReference type="EMBL" id="WXB17581.1"/>
    </source>
</evidence>
<feature type="region of interest" description="Disordered" evidence="6">
    <location>
        <begin position="102"/>
        <end position="141"/>
    </location>
</feature>
<dbReference type="PRINTS" id="PR00709">
    <property type="entry name" value="AVIDIN"/>
</dbReference>
<dbReference type="PANTHER" id="PTHR34399">
    <property type="entry name" value="AVIDIN-RELATED"/>
    <property type="match status" value="1"/>
</dbReference>